<gene>
    <name evidence="4" type="ORF">B7Z12_11775</name>
</gene>
<reference evidence="4 5" key="1">
    <citation type="submission" date="2017-03" db="EMBL/GenBank/DDBJ databases">
        <title>Lifting the veil on microbial sulfur biogeochemistry in mining wastewaters.</title>
        <authorList>
            <person name="Kantor R.S."/>
            <person name="Colenbrander Nelson T."/>
            <person name="Marshall S."/>
            <person name="Bennett D."/>
            <person name="Apte S."/>
            <person name="Camacho D."/>
            <person name="Thomas B.C."/>
            <person name="Warren L.A."/>
            <person name="Banfield J.F."/>
        </authorList>
    </citation>
    <scope>NUCLEOTIDE SEQUENCE [LARGE SCALE GENOMIC DNA]</scope>
    <source>
        <strain evidence="4">32-67-7</strain>
    </source>
</reference>
<dbReference type="Proteomes" id="UP000215616">
    <property type="component" value="Unassembled WGS sequence"/>
</dbReference>
<dbReference type="Pfam" id="PF08220">
    <property type="entry name" value="HTH_DeoR"/>
    <property type="match status" value="1"/>
</dbReference>
<dbReference type="AlphaFoldDB" id="A0A258D485"/>
<evidence type="ECO:0000256" key="2">
    <source>
        <dbReference type="ARBA" id="ARBA00023163"/>
    </source>
</evidence>
<dbReference type="GO" id="GO:0003700">
    <property type="term" value="F:DNA-binding transcription factor activity"/>
    <property type="evidence" value="ECO:0007669"/>
    <property type="project" value="InterPro"/>
</dbReference>
<keyword evidence="2" id="KW-0804">Transcription</keyword>
<organism evidence="4 5">
    <name type="scientific">Caulobacter vibrioides</name>
    <name type="common">Caulobacter crescentus</name>
    <dbReference type="NCBI Taxonomy" id="155892"/>
    <lineage>
        <taxon>Bacteria</taxon>
        <taxon>Pseudomonadati</taxon>
        <taxon>Pseudomonadota</taxon>
        <taxon>Alphaproteobacteria</taxon>
        <taxon>Caulobacterales</taxon>
        <taxon>Caulobacteraceae</taxon>
        <taxon>Caulobacter</taxon>
    </lineage>
</organism>
<dbReference type="InterPro" id="IPR001034">
    <property type="entry name" value="DeoR_HTH"/>
</dbReference>
<feature type="domain" description="HTH deoR-type" evidence="3">
    <location>
        <begin position="63"/>
        <end position="103"/>
    </location>
</feature>
<sequence>MSIASDESSLSRAGVRIAADFLLRWSVAALERHQGDLLEAIVFACLAAENLRHPAEANSSLQPLTVKQIAASLQQPYETVRRRFIALHAQGSIRRTKDGYVACLLENSDSEEDARDQLRQVRRLVRELAAVGIRA</sequence>
<comment type="caution">
    <text evidence="4">The sequence shown here is derived from an EMBL/GenBank/DDBJ whole genome shotgun (WGS) entry which is preliminary data.</text>
</comment>
<dbReference type="EMBL" id="NCDQ01000180">
    <property type="protein sequence ID" value="OYX02617.1"/>
    <property type="molecule type" value="Genomic_DNA"/>
</dbReference>
<accession>A0A258D485</accession>
<protein>
    <recommendedName>
        <fullName evidence="3">HTH deoR-type domain-containing protein</fullName>
    </recommendedName>
</protein>
<evidence type="ECO:0000313" key="5">
    <source>
        <dbReference type="Proteomes" id="UP000215616"/>
    </source>
</evidence>
<name>A0A258D485_CAUVI</name>
<keyword evidence="1" id="KW-0805">Transcription regulation</keyword>
<proteinExistence type="predicted"/>
<evidence type="ECO:0000313" key="4">
    <source>
        <dbReference type="EMBL" id="OYX02617.1"/>
    </source>
</evidence>
<evidence type="ECO:0000259" key="3">
    <source>
        <dbReference type="Pfam" id="PF08220"/>
    </source>
</evidence>
<evidence type="ECO:0000256" key="1">
    <source>
        <dbReference type="ARBA" id="ARBA00023015"/>
    </source>
</evidence>